<dbReference type="Pfam" id="PF00664">
    <property type="entry name" value="ABC_membrane"/>
    <property type="match status" value="2"/>
</dbReference>
<evidence type="ECO:0000256" key="6">
    <source>
        <dbReference type="ARBA" id="ARBA00022840"/>
    </source>
</evidence>
<dbReference type="InterPro" id="IPR027417">
    <property type="entry name" value="P-loop_NTPase"/>
</dbReference>
<dbReference type="EMBL" id="NSGP01000002">
    <property type="protein sequence ID" value="PAT11355.1"/>
    <property type="molecule type" value="Genomic_DNA"/>
</dbReference>
<organism evidence="14 15">
    <name type="scientific">Corynebacterium hadale</name>
    <dbReference type="NCBI Taxonomy" id="2026255"/>
    <lineage>
        <taxon>Bacteria</taxon>
        <taxon>Bacillati</taxon>
        <taxon>Actinomycetota</taxon>
        <taxon>Actinomycetes</taxon>
        <taxon>Mycobacteriales</taxon>
        <taxon>Corynebacteriaceae</taxon>
        <taxon>Corynebacterium</taxon>
    </lineage>
</organism>
<feature type="transmembrane region" description="Helical" evidence="11">
    <location>
        <begin position="810"/>
        <end position="829"/>
    </location>
</feature>
<feature type="domain" description="ABC transporter" evidence="12">
    <location>
        <begin position="351"/>
        <end position="594"/>
    </location>
</feature>
<comment type="caution">
    <text evidence="14">The sequence shown here is derived from an EMBL/GenBank/DDBJ whole genome shotgun (WGS) entry which is preliminary data.</text>
</comment>
<feature type="transmembrane region" description="Helical" evidence="11">
    <location>
        <begin position="835"/>
        <end position="853"/>
    </location>
</feature>
<evidence type="ECO:0000256" key="2">
    <source>
        <dbReference type="ARBA" id="ARBA00022448"/>
    </source>
</evidence>
<keyword evidence="5" id="KW-0547">Nucleotide-binding</keyword>
<feature type="region of interest" description="Disordered" evidence="10">
    <location>
        <begin position="613"/>
        <end position="638"/>
    </location>
</feature>
<dbReference type="InterPro" id="IPR039421">
    <property type="entry name" value="Type_1_exporter"/>
</dbReference>
<dbReference type="RefSeq" id="WP_095554596.1">
    <property type="nucleotide sequence ID" value="NZ_NSGP01000002.1"/>
</dbReference>
<dbReference type="GO" id="GO:0015421">
    <property type="term" value="F:ABC-type oligopeptide transporter activity"/>
    <property type="evidence" value="ECO:0007669"/>
    <property type="project" value="TreeGrafter"/>
</dbReference>
<feature type="transmembrane region" description="Helical" evidence="11">
    <location>
        <begin position="77"/>
        <end position="97"/>
    </location>
</feature>
<dbReference type="InterPro" id="IPR003439">
    <property type="entry name" value="ABC_transporter-like_ATP-bd"/>
</dbReference>
<evidence type="ECO:0000259" key="12">
    <source>
        <dbReference type="PROSITE" id="PS50893"/>
    </source>
</evidence>
<dbReference type="CDD" id="cd18543">
    <property type="entry name" value="ABC_6TM_Rv0194_D1_like"/>
    <property type="match status" value="1"/>
</dbReference>
<feature type="region of interest" description="Disordered" evidence="10">
    <location>
        <begin position="1"/>
        <end position="21"/>
    </location>
</feature>
<dbReference type="GO" id="GO:0005737">
    <property type="term" value="C:cytoplasm"/>
    <property type="evidence" value="ECO:0007669"/>
    <property type="project" value="UniProtKB-ARBA"/>
</dbReference>
<dbReference type="SUPFAM" id="SSF90123">
    <property type="entry name" value="ABC transporter transmembrane region"/>
    <property type="match status" value="2"/>
</dbReference>
<dbReference type="PANTHER" id="PTHR43394">
    <property type="entry name" value="ATP-DEPENDENT PERMEASE MDL1, MITOCHONDRIAL"/>
    <property type="match status" value="1"/>
</dbReference>
<dbReference type="AlphaFoldDB" id="A0AB36RLW3"/>
<keyword evidence="8 11" id="KW-0472">Membrane</keyword>
<feature type="domain" description="ABC transmembrane type-1" evidence="13">
    <location>
        <begin position="696"/>
        <end position="978"/>
    </location>
</feature>
<reference evidence="14 15" key="1">
    <citation type="submission" date="2017-08" db="EMBL/GenBank/DDBJ databases">
        <title>Whole genome sequences of 6 clinical strains closest to Corynebacterium imitans.</title>
        <authorList>
            <person name="Bernier A.-M."/>
            <person name="Burdz T."/>
            <person name="Bernard K."/>
        </authorList>
    </citation>
    <scope>NUCLEOTIDE SEQUENCE [LARGE SCALE GENOMIC DNA]</scope>
    <source>
        <strain evidence="14 15">NML92-0415</strain>
    </source>
</reference>
<dbReference type="Proteomes" id="UP000218041">
    <property type="component" value="Unassembled WGS sequence"/>
</dbReference>
<evidence type="ECO:0000313" key="14">
    <source>
        <dbReference type="EMBL" id="PAT11355.1"/>
    </source>
</evidence>
<accession>A0AB36RLW3</accession>
<sequence length="1258" mass="133664">MRRSARRSTPPSKQPSSAVPHGFPLFRRSLTATPVTAALAFSTAAAAAVLQVLLPALTGRAVDIATGNVTGSVSRTAWTMVGVALVTYALGAVRRWASGRLSATSQHWLRVELLRTMHRLDGNGQDAIVTGQIVARSISDLNQYAMVLGQTPMFFTRAMQLVGTLVVMVGMNLSLTAMALCLLPLILWEANRSRKALYAATWVNQQATADLAEHVEETVSGVRVVKAFGGERRSVDKLDALGRELYAVKMRAAKLTARFQPLLSQLPKIALVITIVAAGLIVMRGGITIGAFVAFTTYLTSLTSSMSMLTNQYVRLQMGMSSFDRLDEVLALAPHSPEPARGSAPEGPVGLAFDRVRFSDGGTTVLDDVSFTVSPGETLAIVGPPGAGKTMAVQLAGGFYTPDSGQCALVDASLATTPYSDLAQEDLRDRVTCVFDDAFLFSFSVFDNIALGAPAALSGEALTEAVHRAARLARADEFIERLDDGYDTLVGERGLTLSGGQRQRVALARALLSQPRVLVLDDATSAIDAITEAEILHNLRTELGDVAVLTVAHRQSTVDHADTVLILDAGRVTEHGPRADVVATPAYRALMTPEATQAPASAEAEPPEHLLWPDEHSTSANPDLAAASAARATSSGGGRHTIMADAGLLADVAKLPPAREQPNLNEATLARLRTPTGSGNEFKVSQLFRAVRWLIAGSVALLIVGVLADLAFPTLIRASIDRGIAPKDFRALLAIAGATLAVVLIGWAVDACLTVLSSRSGERLLYGLRLRTYAHLQQLGLSFFERHLSGRIITRLTTDIDTLSSFLQTGLAQAIVAVGSLVGVSAMLLATDGQLTLTAMSAVPVIVVATLIFRRLSRRYFTASRAQISVVNGDFAELIGGIRVTQMYNAERRAEAAFTDASLAYRRLRMRSVTLLAAYFPGMQAISQIMTAAVVGVGATRVSEGDLSVGVLVAFTMYLGQLYGPIQQLGQIFDSWQQATVSFDRITELLAERTTVPDTGTNPRAADAARGPLALEGVSFGYGGVDKRDTPTLVVKDLDLDLRPGETVALVGPTGAGKSTVVKLLARFYDPTAGRITASGTDIAEFPLPAWRRALAQVPQESYLFPGTVADNIAYGAPGASRAEIEDAVRRLGALGVVAAIPGGFRAPVGERGRGLSSGQRQIIALARAELLHPDVVLLDEATATLDPATEHTVLNAAGRTTAGRTSIIVAHRLLTAQRADRIVVVEGGRIIEDGSHETLLKSDGKYARMWAVNRNRG</sequence>
<dbReference type="PROSITE" id="PS00211">
    <property type="entry name" value="ABC_TRANSPORTER_1"/>
    <property type="match status" value="1"/>
</dbReference>
<dbReference type="InterPro" id="IPR003593">
    <property type="entry name" value="AAA+_ATPase"/>
</dbReference>
<evidence type="ECO:0000256" key="7">
    <source>
        <dbReference type="ARBA" id="ARBA00022989"/>
    </source>
</evidence>
<feature type="compositionally biased region" description="Polar residues" evidence="10">
    <location>
        <begin position="7"/>
        <end position="17"/>
    </location>
</feature>
<proteinExistence type="inferred from homology"/>
<dbReference type="CDD" id="cd18546">
    <property type="entry name" value="ABC_6TM_Rv0194_D2_like"/>
    <property type="match status" value="1"/>
</dbReference>
<evidence type="ECO:0000259" key="13">
    <source>
        <dbReference type="PROSITE" id="PS50929"/>
    </source>
</evidence>
<dbReference type="FunFam" id="3.40.50.300:FF:000604">
    <property type="entry name" value="ABC transporter B family member 28"/>
    <property type="match status" value="1"/>
</dbReference>
<feature type="transmembrane region" description="Helical" evidence="11">
    <location>
        <begin position="161"/>
        <end position="188"/>
    </location>
</feature>
<feature type="transmembrane region" description="Helical" evidence="11">
    <location>
        <begin position="732"/>
        <end position="756"/>
    </location>
</feature>
<feature type="transmembrane region" description="Helical" evidence="11">
    <location>
        <begin position="913"/>
        <end position="935"/>
    </location>
</feature>
<dbReference type="InterPro" id="IPR036640">
    <property type="entry name" value="ABC1_TM_sf"/>
</dbReference>
<comment type="similarity">
    <text evidence="9">Belongs to the ABC transporter superfamily. Lipid exporter (TC 3.A.1.106) family.</text>
</comment>
<dbReference type="PROSITE" id="PS50929">
    <property type="entry name" value="ABC_TM1F"/>
    <property type="match status" value="2"/>
</dbReference>
<dbReference type="FunFam" id="3.40.50.300:FF:000299">
    <property type="entry name" value="ABC transporter ATP-binding protein/permease"/>
    <property type="match status" value="1"/>
</dbReference>
<dbReference type="Pfam" id="PF00005">
    <property type="entry name" value="ABC_tran"/>
    <property type="match status" value="2"/>
</dbReference>
<dbReference type="GO" id="GO:0005524">
    <property type="term" value="F:ATP binding"/>
    <property type="evidence" value="ECO:0007669"/>
    <property type="project" value="UniProtKB-KW"/>
</dbReference>
<keyword evidence="4 11" id="KW-0812">Transmembrane</keyword>
<dbReference type="InterPro" id="IPR011527">
    <property type="entry name" value="ABC1_TM_dom"/>
</dbReference>
<dbReference type="SMART" id="SM00382">
    <property type="entry name" value="AAA"/>
    <property type="match status" value="2"/>
</dbReference>
<dbReference type="Gene3D" id="1.20.1560.10">
    <property type="entry name" value="ABC transporter type 1, transmembrane domain"/>
    <property type="match status" value="2"/>
</dbReference>
<evidence type="ECO:0000256" key="1">
    <source>
        <dbReference type="ARBA" id="ARBA00004651"/>
    </source>
</evidence>
<keyword evidence="7 11" id="KW-1133">Transmembrane helix</keyword>
<evidence type="ECO:0000256" key="10">
    <source>
        <dbReference type="SAM" id="MobiDB-lite"/>
    </source>
</evidence>
<evidence type="ECO:0000313" key="15">
    <source>
        <dbReference type="Proteomes" id="UP000218041"/>
    </source>
</evidence>
<evidence type="ECO:0000256" key="11">
    <source>
        <dbReference type="SAM" id="Phobius"/>
    </source>
</evidence>
<dbReference type="GO" id="GO:0005886">
    <property type="term" value="C:plasma membrane"/>
    <property type="evidence" value="ECO:0007669"/>
    <property type="project" value="UniProtKB-SubCell"/>
</dbReference>
<dbReference type="PANTHER" id="PTHR43394:SF1">
    <property type="entry name" value="ATP-BINDING CASSETTE SUB-FAMILY B MEMBER 10, MITOCHONDRIAL"/>
    <property type="match status" value="1"/>
</dbReference>
<dbReference type="Gene3D" id="3.40.50.300">
    <property type="entry name" value="P-loop containing nucleotide triphosphate hydrolases"/>
    <property type="match status" value="2"/>
</dbReference>
<dbReference type="SUPFAM" id="SSF52540">
    <property type="entry name" value="P-loop containing nucleoside triphosphate hydrolases"/>
    <property type="match status" value="2"/>
</dbReference>
<gene>
    <name evidence="14" type="ORF">CKJ80_01490</name>
</gene>
<evidence type="ECO:0000256" key="4">
    <source>
        <dbReference type="ARBA" id="ARBA00022692"/>
    </source>
</evidence>
<evidence type="ECO:0000256" key="9">
    <source>
        <dbReference type="ARBA" id="ARBA00061644"/>
    </source>
</evidence>
<dbReference type="GO" id="GO:0016887">
    <property type="term" value="F:ATP hydrolysis activity"/>
    <property type="evidence" value="ECO:0007669"/>
    <property type="project" value="InterPro"/>
</dbReference>
<dbReference type="InterPro" id="IPR017871">
    <property type="entry name" value="ABC_transporter-like_CS"/>
</dbReference>
<feature type="domain" description="ABC transmembrane type-1" evidence="13">
    <location>
        <begin position="38"/>
        <end position="318"/>
    </location>
</feature>
<feature type="compositionally biased region" description="Low complexity" evidence="10">
    <location>
        <begin position="625"/>
        <end position="634"/>
    </location>
</feature>
<name>A0AB36RLW3_9CORY</name>
<feature type="transmembrane region" description="Helical" evidence="11">
    <location>
        <begin position="35"/>
        <end position="57"/>
    </location>
</feature>
<feature type="transmembrane region" description="Helical" evidence="11">
    <location>
        <begin position="269"/>
        <end position="299"/>
    </location>
</feature>
<keyword evidence="3" id="KW-1003">Cell membrane</keyword>
<evidence type="ECO:0000256" key="3">
    <source>
        <dbReference type="ARBA" id="ARBA00022475"/>
    </source>
</evidence>
<evidence type="ECO:0000256" key="5">
    <source>
        <dbReference type="ARBA" id="ARBA00022741"/>
    </source>
</evidence>
<feature type="domain" description="ABC transporter" evidence="12">
    <location>
        <begin position="1013"/>
        <end position="1253"/>
    </location>
</feature>
<feature type="transmembrane region" description="Helical" evidence="11">
    <location>
        <begin position="693"/>
        <end position="712"/>
    </location>
</feature>
<evidence type="ECO:0000256" key="8">
    <source>
        <dbReference type="ARBA" id="ARBA00023136"/>
    </source>
</evidence>
<comment type="subcellular location">
    <subcellularLocation>
        <location evidence="1">Cell membrane</location>
        <topology evidence="1">Multi-pass membrane protein</topology>
    </subcellularLocation>
</comment>
<protein>
    <submittedName>
        <fullName evidence="14">ABC transporter ATP-binding protein</fullName>
    </submittedName>
</protein>
<keyword evidence="6 14" id="KW-0067">ATP-binding</keyword>
<keyword evidence="2" id="KW-0813">Transport</keyword>
<dbReference type="PROSITE" id="PS50893">
    <property type="entry name" value="ABC_TRANSPORTER_2"/>
    <property type="match status" value="2"/>
</dbReference>